<feature type="coiled-coil region" evidence="2">
    <location>
        <begin position="166"/>
        <end position="228"/>
    </location>
</feature>
<dbReference type="GO" id="GO:0000045">
    <property type="term" value="P:autophagosome assembly"/>
    <property type="evidence" value="ECO:0007669"/>
    <property type="project" value="TreeGrafter"/>
</dbReference>
<protein>
    <recommendedName>
        <fullName evidence="5">Beclin 1-associated autophagy-related key regulator</fullName>
    </recommendedName>
</protein>
<gene>
    <name evidence="3" type="ORF">RDWZM_009702</name>
</gene>
<dbReference type="PANTHER" id="PTHR13664:SF0">
    <property type="entry name" value="BECLIN 1-ASSOCIATED AUTOPHAGY-RELATED KEY REGULATOR"/>
    <property type="match status" value="1"/>
</dbReference>
<dbReference type="Proteomes" id="UP001142055">
    <property type="component" value="Chromosome 3"/>
</dbReference>
<comment type="caution">
    <text evidence="3">The sequence shown here is derived from an EMBL/GenBank/DDBJ whole genome shotgun (WGS) entry which is preliminary data.</text>
</comment>
<evidence type="ECO:0000256" key="2">
    <source>
        <dbReference type="SAM" id="Coils"/>
    </source>
</evidence>
<dbReference type="GO" id="GO:0016240">
    <property type="term" value="P:autophagosome membrane docking"/>
    <property type="evidence" value="ECO:0007669"/>
    <property type="project" value="TreeGrafter"/>
</dbReference>
<dbReference type="GO" id="GO:0005776">
    <property type="term" value="C:autophagosome"/>
    <property type="evidence" value="ECO:0007669"/>
    <property type="project" value="TreeGrafter"/>
</dbReference>
<dbReference type="InterPro" id="IPR018791">
    <property type="entry name" value="UV_resistance/autophagy_Atg14"/>
</dbReference>
<name>A0A9Q0RLK0_BLOTA</name>
<dbReference type="OMA" id="DLGRYGH"/>
<proteinExistence type="predicted"/>
<dbReference type="GO" id="GO:0043495">
    <property type="term" value="F:protein-membrane adaptor activity"/>
    <property type="evidence" value="ECO:0007669"/>
    <property type="project" value="TreeGrafter"/>
</dbReference>
<dbReference type="AlphaFoldDB" id="A0A9Q0RLK0"/>
<organism evidence="3 4">
    <name type="scientific">Blomia tropicalis</name>
    <name type="common">Mite</name>
    <dbReference type="NCBI Taxonomy" id="40697"/>
    <lineage>
        <taxon>Eukaryota</taxon>
        <taxon>Metazoa</taxon>
        <taxon>Ecdysozoa</taxon>
        <taxon>Arthropoda</taxon>
        <taxon>Chelicerata</taxon>
        <taxon>Arachnida</taxon>
        <taxon>Acari</taxon>
        <taxon>Acariformes</taxon>
        <taxon>Sarcoptiformes</taxon>
        <taxon>Astigmata</taxon>
        <taxon>Glycyphagoidea</taxon>
        <taxon>Echimyopodidae</taxon>
        <taxon>Blomia</taxon>
    </lineage>
</organism>
<reference evidence="3" key="1">
    <citation type="submission" date="2022-12" db="EMBL/GenBank/DDBJ databases">
        <title>Genome assemblies of Blomia tropicalis.</title>
        <authorList>
            <person name="Cui Y."/>
        </authorList>
    </citation>
    <scope>NUCLEOTIDE SEQUENCE</scope>
    <source>
        <tissue evidence="3">Adult mites</tissue>
    </source>
</reference>
<dbReference type="GO" id="GO:0035014">
    <property type="term" value="F:phosphatidylinositol 3-kinase regulator activity"/>
    <property type="evidence" value="ECO:0007669"/>
    <property type="project" value="TreeGrafter"/>
</dbReference>
<dbReference type="GO" id="GO:0035032">
    <property type="term" value="C:phosphatidylinositol 3-kinase complex, class III"/>
    <property type="evidence" value="ECO:0007669"/>
    <property type="project" value="TreeGrafter"/>
</dbReference>
<evidence type="ECO:0000313" key="3">
    <source>
        <dbReference type="EMBL" id="KAJ6218545.1"/>
    </source>
</evidence>
<sequence length="524" mass="60984">MSNNNVFHTDLSLVPLTFTPKSEENENSTCLLNSECELNVTNLTQNYSLKTETPTEPSSYLTGVYNFFNVTNVNKLDYRFERQQPVKQSEENAFNCPLCSKKKENFFCSNCIRNGDFTHSRTNILERFADKKLKFIKLKGQQIQLSAQVQKQYTNVTLKDELDFKIREIEKNIKNLNYVIADKKHNMNVQCELLEDTKQKSNKSKRKHMQLKTRIDSLKNLMVKLNSDINGKYRSKAKIERDIQHLIREAFCTLTAYIFPLSEEFANNLDESIDNDRCDTSIGAETTPLLNLRDESCSNNSLIEKESKSKIMTKYKILDTWLSSSDNYQAYFSNTNLEYLEIRESNFRNDGYRITSALSYLCQITNLIAKLCDVHLPKKILFCEFYYNKEFKMDEFLSKIAKLNTNILFLCIFNRIDPQALHPKHAFKNLQTLLNSPAHIGKLDNYIEISNHFYRAISENLINDLSLNDREEYQHLTESNENEFDFVENNIPDLNFASNDQGTGMPSLISLMISSFYKRTTGQK</sequence>
<evidence type="ECO:0000256" key="1">
    <source>
        <dbReference type="ARBA" id="ARBA00023054"/>
    </source>
</evidence>
<keyword evidence="4" id="KW-1185">Reference proteome</keyword>
<dbReference type="GO" id="GO:0009267">
    <property type="term" value="P:cellular response to starvation"/>
    <property type="evidence" value="ECO:0007669"/>
    <property type="project" value="TreeGrafter"/>
</dbReference>
<dbReference type="Pfam" id="PF10186">
    <property type="entry name" value="ATG14"/>
    <property type="match status" value="1"/>
</dbReference>
<evidence type="ECO:0000313" key="4">
    <source>
        <dbReference type="Proteomes" id="UP001142055"/>
    </source>
</evidence>
<accession>A0A9Q0RLK0</accession>
<evidence type="ECO:0008006" key="5">
    <source>
        <dbReference type="Google" id="ProtNLM"/>
    </source>
</evidence>
<keyword evidence="1 2" id="KW-0175">Coiled coil</keyword>
<dbReference type="GO" id="GO:0097632">
    <property type="term" value="C:extrinsic component of phagophore assembly site membrane"/>
    <property type="evidence" value="ECO:0007669"/>
    <property type="project" value="TreeGrafter"/>
</dbReference>
<dbReference type="GO" id="GO:0000423">
    <property type="term" value="P:mitophagy"/>
    <property type="evidence" value="ECO:0007669"/>
    <property type="project" value="TreeGrafter"/>
</dbReference>
<dbReference type="PANTHER" id="PTHR13664">
    <property type="entry name" value="BECLIN 1-ASSOCIATED AUTOPHAGY-RELATED KEY REGULATOR"/>
    <property type="match status" value="1"/>
</dbReference>
<dbReference type="EMBL" id="JAPWDV010000003">
    <property type="protein sequence ID" value="KAJ6218545.1"/>
    <property type="molecule type" value="Genomic_DNA"/>
</dbReference>
<dbReference type="GO" id="GO:0097629">
    <property type="term" value="C:extrinsic component of omegasome membrane"/>
    <property type="evidence" value="ECO:0007669"/>
    <property type="project" value="TreeGrafter"/>
</dbReference>